<keyword evidence="1" id="KW-0677">Repeat</keyword>
<dbReference type="Gene3D" id="1.25.40.20">
    <property type="entry name" value="Ankyrin repeat-containing domain"/>
    <property type="match status" value="1"/>
</dbReference>
<gene>
    <name evidence="4" type="ORF">ABOM_010661</name>
</gene>
<comment type="caution">
    <text evidence="4">The sequence shown here is derived from an EMBL/GenBank/DDBJ whole genome shotgun (WGS) entry which is preliminary data.</text>
</comment>
<feature type="repeat" description="ANK" evidence="3">
    <location>
        <begin position="71"/>
        <end position="103"/>
    </location>
</feature>
<evidence type="ECO:0000313" key="5">
    <source>
        <dbReference type="Proteomes" id="UP000179179"/>
    </source>
</evidence>
<evidence type="ECO:0000256" key="2">
    <source>
        <dbReference type="ARBA" id="ARBA00023043"/>
    </source>
</evidence>
<evidence type="ECO:0000313" key="4">
    <source>
        <dbReference type="EMBL" id="OGM40590.1"/>
    </source>
</evidence>
<evidence type="ECO:0000256" key="3">
    <source>
        <dbReference type="PROSITE-ProRule" id="PRU00023"/>
    </source>
</evidence>
<evidence type="ECO:0000256" key="1">
    <source>
        <dbReference type="ARBA" id="ARBA00022737"/>
    </source>
</evidence>
<dbReference type="SUPFAM" id="SSF48403">
    <property type="entry name" value="Ankyrin repeat"/>
    <property type="match status" value="1"/>
</dbReference>
<dbReference type="EMBL" id="LYCR01000138">
    <property type="protein sequence ID" value="OGM40590.1"/>
    <property type="molecule type" value="Genomic_DNA"/>
</dbReference>
<dbReference type="Pfam" id="PF12796">
    <property type="entry name" value="Ank_2"/>
    <property type="match status" value="1"/>
</dbReference>
<dbReference type="PROSITE" id="PS50088">
    <property type="entry name" value="ANK_REPEAT"/>
    <property type="match status" value="1"/>
</dbReference>
<dbReference type="RefSeq" id="XP_022384307.1">
    <property type="nucleotide sequence ID" value="XM_022537789.1"/>
</dbReference>
<dbReference type="Proteomes" id="UP000179179">
    <property type="component" value="Unassembled WGS sequence"/>
</dbReference>
<protein>
    <submittedName>
        <fullName evidence="4">Uncharacterized protein</fullName>
    </submittedName>
</protein>
<dbReference type="PANTHER" id="PTHR24171">
    <property type="entry name" value="ANKYRIN REPEAT DOMAIN-CONTAINING PROTEIN 39-RELATED"/>
    <property type="match status" value="1"/>
</dbReference>
<dbReference type="PROSITE" id="PS50297">
    <property type="entry name" value="ANK_REP_REGION"/>
    <property type="match status" value="1"/>
</dbReference>
<dbReference type="AlphaFoldDB" id="A0A1F7ZMB7"/>
<name>A0A1F7ZMB7_9EURO</name>
<dbReference type="InterPro" id="IPR002110">
    <property type="entry name" value="Ankyrin_rpt"/>
</dbReference>
<keyword evidence="5" id="KW-1185">Reference proteome</keyword>
<proteinExistence type="predicted"/>
<sequence>MSVAAKCGTTSTAKFLLQHDADANPGSKCGRLAMYESPLLCAVRKGHVTIIKLLHAHGVSLQDREEDQDTYGLTPRTWECRQGHIELIELLVEKGADPSFKDAGPSFAGMDMDSKLEYIAFLGIPKEAFVAALSEKVNEDN</sequence>
<reference evidence="4 5" key="1">
    <citation type="journal article" date="2016" name="Genome Biol. Evol.">
        <title>Draft genome sequence of an aflatoxigenic Aspergillus species, A. bombycis.</title>
        <authorList>
            <person name="Moore G.G."/>
            <person name="Mack B.M."/>
            <person name="Beltz S.B."/>
            <person name="Gilbert M.K."/>
        </authorList>
    </citation>
    <scope>NUCLEOTIDE SEQUENCE [LARGE SCALE GENOMIC DNA]</scope>
    <source>
        <strain evidence="5">NRRL 26010</strain>
    </source>
</reference>
<accession>A0A1F7ZMB7</accession>
<organism evidence="4 5">
    <name type="scientific">Aspergillus bombycis</name>
    <dbReference type="NCBI Taxonomy" id="109264"/>
    <lineage>
        <taxon>Eukaryota</taxon>
        <taxon>Fungi</taxon>
        <taxon>Dikarya</taxon>
        <taxon>Ascomycota</taxon>
        <taxon>Pezizomycotina</taxon>
        <taxon>Eurotiomycetes</taxon>
        <taxon>Eurotiomycetidae</taxon>
        <taxon>Eurotiales</taxon>
        <taxon>Aspergillaceae</taxon>
        <taxon>Aspergillus</taxon>
    </lineage>
</organism>
<dbReference type="GeneID" id="34454051"/>
<keyword evidence="2 3" id="KW-0040">ANK repeat</keyword>
<dbReference type="InterPro" id="IPR036770">
    <property type="entry name" value="Ankyrin_rpt-contain_sf"/>
</dbReference>
<dbReference type="STRING" id="109264.A0A1F7ZMB7"/>
<dbReference type="OrthoDB" id="4772757at2759"/>
<dbReference type="SMART" id="SM00248">
    <property type="entry name" value="ANK"/>
    <property type="match status" value="2"/>
</dbReference>